<gene>
    <name evidence="3" type="ORF">QR98_0031110</name>
</gene>
<feature type="region of interest" description="Disordered" evidence="2">
    <location>
        <begin position="391"/>
        <end position="414"/>
    </location>
</feature>
<feature type="compositionally biased region" description="Polar residues" evidence="2">
    <location>
        <begin position="391"/>
        <end position="401"/>
    </location>
</feature>
<evidence type="ECO:0000313" key="3">
    <source>
        <dbReference type="EMBL" id="KPM04660.1"/>
    </source>
</evidence>
<feature type="coiled-coil region" evidence="1">
    <location>
        <begin position="427"/>
        <end position="454"/>
    </location>
</feature>
<evidence type="ECO:0000256" key="2">
    <source>
        <dbReference type="SAM" id="MobiDB-lite"/>
    </source>
</evidence>
<dbReference type="Proteomes" id="UP000616769">
    <property type="component" value="Unassembled WGS sequence"/>
</dbReference>
<evidence type="ECO:0000313" key="4">
    <source>
        <dbReference type="Proteomes" id="UP000616769"/>
    </source>
</evidence>
<dbReference type="OrthoDB" id="6509968at2759"/>
<accession>A0A132A2W4</accession>
<dbReference type="AlphaFoldDB" id="A0A132A2W4"/>
<reference evidence="3 4" key="1">
    <citation type="journal article" date="2015" name="Parasit. Vectors">
        <title>Draft genome of the scabies mite.</title>
        <authorList>
            <person name="Rider S.D.Jr."/>
            <person name="Morgan M.S."/>
            <person name="Arlian L.G."/>
        </authorList>
    </citation>
    <scope>NUCLEOTIDE SEQUENCE [LARGE SCALE GENOMIC DNA]</scope>
    <source>
        <strain evidence="3">Arlian Lab</strain>
    </source>
</reference>
<organism evidence="3 4">
    <name type="scientific">Sarcoptes scabiei</name>
    <name type="common">Itch mite</name>
    <name type="synonym">Acarus scabiei</name>
    <dbReference type="NCBI Taxonomy" id="52283"/>
    <lineage>
        <taxon>Eukaryota</taxon>
        <taxon>Metazoa</taxon>
        <taxon>Ecdysozoa</taxon>
        <taxon>Arthropoda</taxon>
        <taxon>Chelicerata</taxon>
        <taxon>Arachnida</taxon>
        <taxon>Acari</taxon>
        <taxon>Acariformes</taxon>
        <taxon>Sarcoptiformes</taxon>
        <taxon>Astigmata</taxon>
        <taxon>Psoroptidia</taxon>
        <taxon>Sarcoptoidea</taxon>
        <taxon>Sarcoptidae</taxon>
        <taxon>Sarcoptinae</taxon>
        <taxon>Sarcoptes</taxon>
    </lineage>
</organism>
<proteinExistence type="predicted"/>
<comment type="caution">
    <text evidence="3">The sequence shown here is derived from an EMBL/GenBank/DDBJ whole genome shotgun (WGS) entry which is preliminary data.</text>
</comment>
<name>A0A132A2W4_SARSC</name>
<dbReference type="VEuPathDB" id="VectorBase:SSCA001536"/>
<protein>
    <recommendedName>
        <fullName evidence="5">ALMS motif domain-containing protein</fullName>
    </recommendedName>
</protein>
<keyword evidence="1" id="KW-0175">Coiled coil</keyword>
<evidence type="ECO:0008006" key="5">
    <source>
        <dbReference type="Google" id="ProtNLM"/>
    </source>
</evidence>
<evidence type="ECO:0000256" key="1">
    <source>
        <dbReference type="SAM" id="Coils"/>
    </source>
</evidence>
<dbReference type="EMBL" id="JXLN01009766">
    <property type="protein sequence ID" value="KPM04660.1"/>
    <property type="molecule type" value="Genomic_DNA"/>
</dbReference>
<sequence>MLSNSIEDNTTSIDFLADKVQNLLGKTILIDSRHKKTDDFDETSAEKLIEIDQKSLPRCSKIDTKILDFNENPISSDIDENVLFHTIYDYIINNNEFEDLTEYHSIAFKQTRDKKPRTLNRKESRNEIMSRRNLSNAILSMNRNLLKDQTEHLRKLNEELIRMEKYLYNFRRKKVNFCDNYSAVSNRRHQHDCCGHGNDVVNKIGSKFRHQNHLEFISSNVNHSKLPILKNQKFNQRRNGATDKHSLLKTSIKMIRYIDDLLKNYEMDSKYSKSDLTFNEIPDDSVKIHSENIESRKKDEKIDDLRPKFIAWYLSFENTNHQKNYRIFEPDFINLQENFNRKCGKIKSRSMIRVLRIKDNVRFRIETADQRKQEIVQVYLHDKANEMNSIRKTSKKTSNIPEESRRFPPTRPLSPVTRRVFTHRQMRKQTEKLCKKLSDSKVEKENREEEAKRRRMMANIFKQKLKDNAIRGRLNWPITSQTIST</sequence>